<feature type="domain" description="CTCHY-type" evidence="8">
    <location>
        <begin position="84"/>
        <end position="147"/>
    </location>
</feature>
<dbReference type="GO" id="GO:0008270">
    <property type="term" value="F:zinc ion binding"/>
    <property type="evidence" value="ECO:0007669"/>
    <property type="project" value="UniProtKB-KW"/>
</dbReference>
<accession>A0A8D8PRF2</accession>
<dbReference type="Pfam" id="PF13639">
    <property type="entry name" value="zf-RING_2"/>
    <property type="match status" value="1"/>
</dbReference>
<dbReference type="PANTHER" id="PTHR21319:SF53">
    <property type="entry name" value="RING FINGER AND CHY ZINC FINGER DOMAIN-CONTAINING PROTEIN 1"/>
    <property type="match status" value="1"/>
</dbReference>
<dbReference type="EMBL" id="HBUF01024756">
    <property type="protein sequence ID" value="CAG6612488.1"/>
    <property type="molecule type" value="Transcribed_RNA"/>
</dbReference>
<dbReference type="PROSITE" id="PS51266">
    <property type="entry name" value="ZF_CHY"/>
    <property type="match status" value="1"/>
</dbReference>
<keyword evidence="2 4" id="KW-0863">Zinc-finger</keyword>
<dbReference type="SUPFAM" id="SSF161245">
    <property type="entry name" value="Zinc hairpin stack"/>
    <property type="match status" value="1"/>
</dbReference>
<dbReference type="GO" id="GO:0006511">
    <property type="term" value="P:ubiquitin-dependent protein catabolic process"/>
    <property type="evidence" value="ECO:0007669"/>
    <property type="project" value="TreeGrafter"/>
</dbReference>
<dbReference type="EMBL" id="HBUF01024755">
    <property type="protein sequence ID" value="CAG6612487.1"/>
    <property type="molecule type" value="Transcribed_RNA"/>
</dbReference>
<dbReference type="InterPro" id="IPR037275">
    <property type="entry name" value="Znf_CTCHY_sf"/>
</dbReference>
<dbReference type="AlphaFoldDB" id="A0A8D8PRF2"/>
<dbReference type="EMBL" id="HBUF01024754">
    <property type="protein sequence ID" value="CAG6612486.1"/>
    <property type="molecule type" value="Transcribed_RNA"/>
</dbReference>
<dbReference type="InterPro" id="IPR017921">
    <property type="entry name" value="Znf_CTCHY"/>
</dbReference>
<name>A0A8D8PRF2_9HEMI</name>
<dbReference type="Gene3D" id="2.20.28.10">
    <property type="match status" value="1"/>
</dbReference>
<feature type="domain" description="RING-type" evidence="6">
    <location>
        <begin position="148"/>
        <end position="190"/>
    </location>
</feature>
<feature type="compositionally biased region" description="Acidic residues" evidence="5">
    <location>
        <begin position="333"/>
        <end position="343"/>
    </location>
</feature>
<dbReference type="SUPFAM" id="SSF161219">
    <property type="entry name" value="CHY zinc finger-like"/>
    <property type="match status" value="1"/>
</dbReference>
<dbReference type="PROSITE" id="PS51270">
    <property type="entry name" value="ZF_CTCHY"/>
    <property type="match status" value="1"/>
</dbReference>
<evidence type="ECO:0000259" key="6">
    <source>
        <dbReference type="PROSITE" id="PS50089"/>
    </source>
</evidence>
<evidence type="ECO:0000256" key="3">
    <source>
        <dbReference type="ARBA" id="ARBA00022833"/>
    </source>
</evidence>
<evidence type="ECO:0000259" key="8">
    <source>
        <dbReference type="PROSITE" id="PS51270"/>
    </source>
</evidence>
<dbReference type="GO" id="GO:0016567">
    <property type="term" value="P:protein ubiquitination"/>
    <property type="evidence" value="ECO:0007669"/>
    <property type="project" value="TreeGrafter"/>
</dbReference>
<dbReference type="Pfam" id="PF14599">
    <property type="entry name" value="zinc_ribbon_6"/>
    <property type="match status" value="1"/>
</dbReference>
<evidence type="ECO:0000256" key="1">
    <source>
        <dbReference type="ARBA" id="ARBA00022723"/>
    </source>
</evidence>
<dbReference type="CDD" id="cd16464">
    <property type="entry name" value="RING-H2_Pirh2-like"/>
    <property type="match status" value="1"/>
</dbReference>
<reference evidence="9" key="1">
    <citation type="submission" date="2021-05" db="EMBL/GenBank/DDBJ databases">
        <authorList>
            <person name="Alioto T."/>
            <person name="Alioto T."/>
            <person name="Gomez Garrido J."/>
        </authorList>
    </citation>
    <scope>NUCLEOTIDE SEQUENCE</scope>
</reference>
<protein>
    <submittedName>
        <fullName evidence="9">RING finger and CHY zinc finger domain-containing protein 1</fullName>
    </submittedName>
</protein>
<dbReference type="InterPro" id="IPR039512">
    <property type="entry name" value="RCHY1_zinc-ribbon"/>
</dbReference>
<proteinExistence type="predicted"/>
<evidence type="ECO:0000313" key="9">
    <source>
        <dbReference type="EMBL" id="CAG6612487.1"/>
    </source>
</evidence>
<dbReference type="InterPro" id="IPR001841">
    <property type="entry name" value="Znf_RING"/>
</dbReference>
<evidence type="ECO:0000256" key="5">
    <source>
        <dbReference type="SAM" id="MobiDB-lite"/>
    </source>
</evidence>
<dbReference type="GO" id="GO:0005634">
    <property type="term" value="C:nucleus"/>
    <property type="evidence" value="ECO:0007669"/>
    <property type="project" value="TreeGrafter"/>
</dbReference>
<dbReference type="InterPro" id="IPR037274">
    <property type="entry name" value="Znf_CHY_sf"/>
</dbReference>
<dbReference type="SUPFAM" id="SSF57850">
    <property type="entry name" value="RING/U-box"/>
    <property type="match status" value="1"/>
</dbReference>
<feature type="domain" description="CHY-type" evidence="7">
    <location>
        <begin position="14"/>
        <end position="82"/>
    </location>
</feature>
<evidence type="ECO:0000259" key="7">
    <source>
        <dbReference type="PROSITE" id="PS51266"/>
    </source>
</evidence>
<keyword evidence="3" id="KW-0862">Zinc</keyword>
<feature type="compositionally biased region" description="Acidic residues" evidence="5">
    <location>
        <begin position="267"/>
        <end position="283"/>
    </location>
</feature>
<dbReference type="InterPro" id="IPR013083">
    <property type="entry name" value="Znf_RING/FYVE/PHD"/>
</dbReference>
<dbReference type="PANTHER" id="PTHR21319">
    <property type="entry name" value="RING FINGER AND CHY ZINC FINGER DOMAIN-CONTAINING PROTEIN 1"/>
    <property type="match status" value="1"/>
</dbReference>
<feature type="compositionally biased region" description="Polar residues" evidence="5">
    <location>
        <begin position="315"/>
        <end position="331"/>
    </location>
</feature>
<dbReference type="SMART" id="SM00184">
    <property type="entry name" value="RING"/>
    <property type="match status" value="1"/>
</dbReference>
<dbReference type="GO" id="GO:0061630">
    <property type="term" value="F:ubiquitin protein ligase activity"/>
    <property type="evidence" value="ECO:0007669"/>
    <property type="project" value="TreeGrafter"/>
</dbReference>
<keyword evidence="1" id="KW-0479">Metal-binding</keyword>
<dbReference type="Pfam" id="PF05495">
    <property type="entry name" value="zf-CHY"/>
    <property type="match status" value="1"/>
</dbReference>
<feature type="region of interest" description="Disordered" evidence="5">
    <location>
        <begin position="258"/>
        <end position="283"/>
    </location>
</feature>
<evidence type="ECO:0000256" key="4">
    <source>
        <dbReference type="PROSITE-ProRule" id="PRU00601"/>
    </source>
</evidence>
<dbReference type="InterPro" id="IPR008913">
    <property type="entry name" value="Znf_CHY"/>
</dbReference>
<organism evidence="9">
    <name type="scientific">Cacopsylla melanoneura</name>
    <dbReference type="NCBI Taxonomy" id="428564"/>
    <lineage>
        <taxon>Eukaryota</taxon>
        <taxon>Metazoa</taxon>
        <taxon>Ecdysozoa</taxon>
        <taxon>Arthropoda</taxon>
        <taxon>Hexapoda</taxon>
        <taxon>Insecta</taxon>
        <taxon>Pterygota</taxon>
        <taxon>Neoptera</taxon>
        <taxon>Paraneoptera</taxon>
        <taxon>Hemiptera</taxon>
        <taxon>Sternorrhyncha</taxon>
        <taxon>Psylloidea</taxon>
        <taxon>Psyllidae</taxon>
        <taxon>Psyllinae</taxon>
        <taxon>Cacopsylla</taxon>
    </lineage>
</organism>
<sequence>MEVVESPDQSEPMEVQPQNGCKHYKRNCKLVAPCCNKAYPCRFCHDEDNENHAINRKLVKEVVCIQCDTRQITATQCAKCELPFGNYVCLICNLFDLEDRKQFHCEDCGMCRVGGRDNYYHCKTCDICLPIKLKNSHKCIEKVAHDNCAVCLEDLHSSRIPSHIPPCGHLIHTSCYDQLHRNGHYACPLCGASMMDMTPLWQQMDEEIASTPMPEEYRTVSLCVLCKDCHKESKVLYHIIGLKCEHCGSYNTCRVKDPNCPESTGSTEDESSGGDLSEEEDDDETLTLTITNQAQANGASLSSNIEIALDSSNVLPVDNIGSSSAELNSSQDDANDTDNDDVD</sequence>
<feature type="region of interest" description="Disordered" evidence="5">
    <location>
        <begin position="315"/>
        <end position="343"/>
    </location>
</feature>
<dbReference type="PROSITE" id="PS50089">
    <property type="entry name" value="ZF_RING_2"/>
    <property type="match status" value="1"/>
</dbReference>
<dbReference type="Gene3D" id="3.30.40.10">
    <property type="entry name" value="Zinc/RING finger domain, C3HC4 (zinc finger)"/>
    <property type="match status" value="1"/>
</dbReference>
<evidence type="ECO:0000256" key="2">
    <source>
        <dbReference type="ARBA" id="ARBA00022771"/>
    </source>
</evidence>